<name>A0AC34Q972_9BILA</name>
<proteinExistence type="predicted"/>
<evidence type="ECO:0000313" key="1">
    <source>
        <dbReference type="Proteomes" id="UP000887576"/>
    </source>
</evidence>
<organism evidence="1 2">
    <name type="scientific">Panagrolaimus sp. JU765</name>
    <dbReference type="NCBI Taxonomy" id="591449"/>
    <lineage>
        <taxon>Eukaryota</taxon>
        <taxon>Metazoa</taxon>
        <taxon>Ecdysozoa</taxon>
        <taxon>Nematoda</taxon>
        <taxon>Chromadorea</taxon>
        <taxon>Rhabditida</taxon>
        <taxon>Tylenchina</taxon>
        <taxon>Panagrolaimomorpha</taxon>
        <taxon>Panagrolaimoidea</taxon>
        <taxon>Panagrolaimidae</taxon>
        <taxon>Panagrolaimus</taxon>
    </lineage>
</organism>
<dbReference type="WBParaSite" id="JU765_v2.g14285.t1">
    <property type="protein sequence ID" value="JU765_v2.g14285.t1"/>
    <property type="gene ID" value="JU765_v2.g14285"/>
</dbReference>
<sequence>MKVKKRNRCQTSKIFYLTYFSRKIISLKMLLRMTFAFAILCAAFAVPDLKNPEDEEGIKISLEKLKFIPAELLCTLCHNVVNRLQHDLLEDPVKFQVNMLKSCDNYPELEDQVKCHSAFRNRQKIEQLLQPDAATKMCRAKKLCQEGELPLPPQAFPMMGSRPMPRDMRPIPNVESPLKPLAEPAPVVPAASETDSE</sequence>
<accession>A0AC34Q972</accession>
<evidence type="ECO:0000313" key="2">
    <source>
        <dbReference type="WBParaSite" id="JU765_v2.g14285.t1"/>
    </source>
</evidence>
<dbReference type="Proteomes" id="UP000887576">
    <property type="component" value="Unplaced"/>
</dbReference>
<reference evidence="2" key="1">
    <citation type="submission" date="2022-11" db="UniProtKB">
        <authorList>
            <consortium name="WormBaseParasite"/>
        </authorList>
    </citation>
    <scope>IDENTIFICATION</scope>
</reference>
<protein>
    <submittedName>
        <fullName evidence="2">Saposin B-type domain-containing protein</fullName>
    </submittedName>
</protein>